<dbReference type="GO" id="GO:0003677">
    <property type="term" value="F:DNA binding"/>
    <property type="evidence" value="ECO:0007669"/>
    <property type="project" value="InterPro"/>
</dbReference>
<dbReference type="PANTHER" id="PTHR37299:SF1">
    <property type="entry name" value="STAGE 0 SPORULATION PROTEIN A HOMOLOG"/>
    <property type="match status" value="1"/>
</dbReference>
<dbReference type="InterPro" id="IPR046947">
    <property type="entry name" value="LytR-like"/>
</dbReference>
<protein>
    <recommendedName>
        <fullName evidence="1">HTH LytTR-type domain-containing protein</fullName>
    </recommendedName>
</protein>
<evidence type="ECO:0000313" key="3">
    <source>
        <dbReference type="Proteomes" id="UP000049472"/>
    </source>
</evidence>
<gene>
    <name evidence="2" type="ORF">T1815_14811</name>
</gene>
<evidence type="ECO:0000259" key="1">
    <source>
        <dbReference type="PROSITE" id="PS50930"/>
    </source>
</evidence>
<dbReference type="InterPro" id="IPR007492">
    <property type="entry name" value="LytTR_DNA-bd_dom"/>
</dbReference>
<accession>A0A0M6WLZ4</accession>
<dbReference type="AlphaFoldDB" id="A0A0M6WLZ4"/>
<keyword evidence="3" id="KW-1185">Reference proteome</keyword>
<dbReference type="EMBL" id="CVRQ01000018">
    <property type="protein sequence ID" value="CRL37010.1"/>
    <property type="molecule type" value="Genomic_DNA"/>
</dbReference>
<reference evidence="3" key="1">
    <citation type="submission" date="2015-05" db="EMBL/GenBank/DDBJ databases">
        <authorList>
            <consortium name="Pathogen Informatics"/>
        </authorList>
    </citation>
    <scope>NUCLEOTIDE SEQUENCE [LARGE SCALE GENOMIC DNA]</scope>
    <source>
        <strain evidence="3">T1-815</strain>
    </source>
</reference>
<dbReference type="Gene3D" id="2.40.50.1020">
    <property type="entry name" value="LytTr DNA-binding domain"/>
    <property type="match status" value="1"/>
</dbReference>
<feature type="domain" description="HTH LytTR-type" evidence="1">
    <location>
        <begin position="26"/>
        <end position="117"/>
    </location>
</feature>
<name>A0A0M6WLZ4_9FIRM</name>
<organism evidence="2 3">
    <name type="scientific">Agathobacter rectalis</name>
    <dbReference type="NCBI Taxonomy" id="39491"/>
    <lineage>
        <taxon>Bacteria</taxon>
        <taxon>Bacillati</taxon>
        <taxon>Bacillota</taxon>
        <taxon>Clostridia</taxon>
        <taxon>Lachnospirales</taxon>
        <taxon>Lachnospiraceae</taxon>
        <taxon>Agathobacter</taxon>
    </lineage>
</organism>
<sequence>MDAILHKMNFAVKKKKFKFNEGEKEINIDNILYIESKLHKLQFYIMEDKIKIYNLYGTLNELENELKDFHFIRIHQSYLTNLKYIRSVKCYKVLLCNNQELLIPKARYKNVKDEFISYKGEL</sequence>
<dbReference type="PANTHER" id="PTHR37299">
    <property type="entry name" value="TRANSCRIPTIONAL REGULATOR-RELATED"/>
    <property type="match status" value="1"/>
</dbReference>
<dbReference type="Proteomes" id="UP000049472">
    <property type="component" value="Unassembled WGS sequence"/>
</dbReference>
<proteinExistence type="predicted"/>
<evidence type="ECO:0000313" key="2">
    <source>
        <dbReference type="EMBL" id="CRL37010.1"/>
    </source>
</evidence>
<dbReference type="GO" id="GO:0000156">
    <property type="term" value="F:phosphorelay response regulator activity"/>
    <property type="evidence" value="ECO:0007669"/>
    <property type="project" value="InterPro"/>
</dbReference>
<dbReference type="PROSITE" id="PS50930">
    <property type="entry name" value="HTH_LYTTR"/>
    <property type="match status" value="1"/>
</dbReference>
<dbReference type="Pfam" id="PF04397">
    <property type="entry name" value="LytTR"/>
    <property type="match status" value="1"/>
</dbReference>
<dbReference type="SMART" id="SM00850">
    <property type="entry name" value="LytTR"/>
    <property type="match status" value="1"/>
</dbReference>